<dbReference type="EMBL" id="AMQM01003667">
    <property type="status" value="NOT_ANNOTATED_CDS"/>
    <property type="molecule type" value="Genomic_DNA"/>
</dbReference>
<evidence type="ECO:0000256" key="4">
    <source>
        <dbReference type="ARBA" id="ARBA00022741"/>
    </source>
</evidence>
<dbReference type="GO" id="GO:0004672">
    <property type="term" value="F:protein kinase activity"/>
    <property type="evidence" value="ECO:0007669"/>
    <property type="project" value="InterPro"/>
</dbReference>
<dbReference type="PROSITE" id="PS50011">
    <property type="entry name" value="PROTEIN_KINASE_DOM"/>
    <property type="match status" value="1"/>
</dbReference>
<dbReference type="STRING" id="6412.T1FSP2"/>
<evidence type="ECO:0000313" key="12">
    <source>
        <dbReference type="EMBL" id="ESO07387.1"/>
    </source>
</evidence>
<dbReference type="InterPro" id="IPR008266">
    <property type="entry name" value="Tyr_kinase_AS"/>
</dbReference>
<name>T1FSP2_HELRO</name>
<dbReference type="InterPro" id="IPR001245">
    <property type="entry name" value="Ser-Thr/Tyr_kinase_cat_dom"/>
</dbReference>
<evidence type="ECO:0000256" key="9">
    <source>
        <dbReference type="ARBA" id="ARBA00023180"/>
    </source>
</evidence>
<evidence type="ECO:0000256" key="1">
    <source>
        <dbReference type="ARBA" id="ARBA00004167"/>
    </source>
</evidence>
<evidence type="ECO:0000313" key="13">
    <source>
        <dbReference type="EnsemblMetazoa" id="HelroP191164"/>
    </source>
</evidence>
<dbReference type="PANTHER" id="PTHR24416">
    <property type="entry name" value="TYROSINE-PROTEIN KINASE RECEPTOR"/>
    <property type="match status" value="1"/>
</dbReference>
<dbReference type="PROSITE" id="PS00109">
    <property type="entry name" value="PROTEIN_KINASE_TYR"/>
    <property type="match status" value="1"/>
</dbReference>
<dbReference type="EnsemblMetazoa" id="HelroT191164">
    <property type="protein sequence ID" value="HelroP191164"/>
    <property type="gene ID" value="HelroG191164"/>
</dbReference>
<keyword evidence="14" id="KW-1185">Reference proteome</keyword>
<dbReference type="Proteomes" id="UP000015101">
    <property type="component" value="Unassembled WGS sequence"/>
</dbReference>
<keyword evidence="5" id="KW-0067">ATP-binding</keyword>
<dbReference type="PRINTS" id="PR00109">
    <property type="entry name" value="TYRKINASE"/>
</dbReference>
<dbReference type="GO" id="GO:0010976">
    <property type="term" value="P:positive regulation of neuron projection development"/>
    <property type="evidence" value="ECO:0000318"/>
    <property type="project" value="GO_Central"/>
</dbReference>
<dbReference type="AlphaFoldDB" id="T1FSP2"/>
<evidence type="ECO:0008006" key="15">
    <source>
        <dbReference type="Google" id="ProtNLM"/>
    </source>
</evidence>
<dbReference type="SMART" id="SM00469">
    <property type="entry name" value="WIF"/>
    <property type="match status" value="1"/>
</dbReference>
<dbReference type="GeneID" id="20211839"/>
<dbReference type="InterPro" id="IPR003306">
    <property type="entry name" value="WIF"/>
</dbReference>
<dbReference type="GO" id="GO:0005886">
    <property type="term" value="C:plasma membrane"/>
    <property type="evidence" value="ECO:0000318"/>
    <property type="project" value="GO_Central"/>
</dbReference>
<keyword evidence="4" id="KW-0547">Nucleotide-binding</keyword>
<dbReference type="eggNOG" id="KOG1024">
    <property type="taxonomic scope" value="Eukaryota"/>
</dbReference>
<keyword evidence="2" id="KW-0812">Transmembrane</keyword>
<dbReference type="InterPro" id="IPR011009">
    <property type="entry name" value="Kinase-like_dom_sf"/>
</dbReference>
<dbReference type="SUPFAM" id="SSF56112">
    <property type="entry name" value="Protein kinase-like (PK-like)"/>
    <property type="match status" value="1"/>
</dbReference>
<evidence type="ECO:0000256" key="2">
    <source>
        <dbReference type="ARBA" id="ARBA00022692"/>
    </source>
</evidence>
<dbReference type="PROSITE" id="PS50814">
    <property type="entry name" value="WIF"/>
    <property type="match status" value="1"/>
</dbReference>
<reference evidence="14" key="1">
    <citation type="submission" date="2012-12" db="EMBL/GenBank/DDBJ databases">
        <authorList>
            <person name="Hellsten U."/>
            <person name="Grimwood J."/>
            <person name="Chapman J.A."/>
            <person name="Shapiro H."/>
            <person name="Aerts A."/>
            <person name="Otillar R.P."/>
            <person name="Terry A.Y."/>
            <person name="Boore J.L."/>
            <person name="Simakov O."/>
            <person name="Marletaz F."/>
            <person name="Cho S.-J."/>
            <person name="Edsinger-Gonzales E."/>
            <person name="Havlak P."/>
            <person name="Kuo D.-H."/>
            <person name="Larsson T."/>
            <person name="Lv J."/>
            <person name="Arendt D."/>
            <person name="Savage R."/>
            <person name="Osoegawa K."/>
            <person name="de Jong P."/>
            <person name="Lindberg D.R."/>
            <person name="Seaver E.C."/>
            <person name="Weisblat D.A."/>
            <person name="Putnam N.H."/>
            <person name="Grigoriev I.V."/>
            <person name="Rokhsar D.S."/>
        </authorList>
    </citation>
    <scope>NUCLEOTIDE SEQUENCE</scope>
</reference>
<reference evidence="13" key="3">
    <citation type="submission" date="2015-06" db="UniProtKB">
        <authorList>
            <consortium name="EnsemblMetazoa"/>
        </authorList>
    </citation>
    <scope>IDENTIFICATION</scope>
</reference>
<evidence type="ECO:0000313" key="14">
    <source>
        <dbReference type="Proteomes" id="UP000015101"/>
    </source>
</evidence>
<feature type="domain" description="Protein kinase" evidence="10">
    <location>
        <begin position="247"/>
        <end position="578"/>
    </location>
</feature>
<dbReference type="InParanoid" id="T1FSP2"/>
<dbReference type="FunFam" id="1.10.510.10:FF:002931">
    <property type="entry name" value="Uncharacterized protein"/>
    <property type="match status" value="1"/>
</dbReference>
<dbReference type="InterPro" id="IPR038677">
    <property type="entry name" value="WIF_sf"/>
</dbReference>
<dbReference type="EMBL" id="KB096222">
    <property type="protein sequence ID" value="ESO07387.1"/>
    <property type="molecule type" value="Genomic_DNA"/>
</dbReference>
<dbReference type="GO" id="GO:0007409">
    <property type="term" value="P:axonogenesis"/>
    <property type="evidence" value="ECO:0000318"/>
    <property type="project" value="GO_Central"/>
</dbReference>
<evidence type="ECO:0000256" key="5">
    <source>
        <dbReference type="ARBA" id="ARBA00022840"/>
    </source>
</evidence>
<keyword evidence="3" id="KW-0732">Signal</keyword>
<dbReference type="GO" id="GO:0051897">
    <property type="term" value="P:positive regulation of phosphatidylinositol 3-kinase/protein kinase B signal transduction"/>
    <property type="evidence" value="ECO:0000318"/>
    <property type="project" value="GO_Central"/>
</dbReference>
<keyword evidence="6" id="KW-1133">Transmembrane helix</keyword>
<organism evidence="13 14">
    <name type="scientific">Helobdella robusta</name>
    <name type="common">Californian leech</name>
    <dbReference type="NCBI Taxonomy" id="6412"/>
    <lineage>
        <taxon>Eukaryota</taxon>
        <taxon>Metazoa</taxon>
        <taxon>Spiralia</taxon>
        <taxon>Lophotrochozoa</taxon>
        <taxon>Annelida</taxon>
        <taxon>Clitellata</taxon>
        <taxon>Hirudinea</taxon>
        <taxon>Rhynchobdellida</taxon>
        <taxon>Glossiphoniidae</taxon>
        <taxon>Helobdella</taxon>
    </lineage>
</organism>
<dbReference type="InterPro" id="IPR000719">
    <property type="entry name" value="Prot_kinase_dom"/>
</dbReference>
<keyword evidence="8" id="KW-0675">Receptor</keyword>
<dbReference type="GO" id="GO:0007169">
    <property type="term" value="P:cell surface receptor protein tyrosine kinase signaling pathway"/>
    <property type="evidence" value="ECO:0000318"/>
    <property type="project" value="GO_Central"/>
</dbReference>
<protein>
    <recommendedName>
        <fullName evidence="15">Protein kinase domain-containing protein</fullName>
    </recommendedName>
</protein>
<dbReference type="Gene3D" id="2.60.40.2170">
    <property type="entry name" value="Wnt, WIF domain"/>
    <property type="match status" value="1"/>
</dbReference>
<accession>T1FSP2</accession>
<evidence type="ECO:0000256" key="8">
    <source>
        <dbReference type="ARBA" id="ARBA00023170"/>
    </source>
</evidence>
<dbReference type="OrthoDB" id="4062651at2759"/>
<comment type="subcellular location">
    <subcellularLocation>
        <location evidence="1">Membrane</location>
        <topology evidence="1">Single-pass membrane protein</topology>
    </subcellularLocation>
</comment>
<reference evidence="12 14" key="2">
    <citation type="journal article" date="2013" name="Nature">
        <title>Insights into bilaterian evolution from three spiralian genomes.</title>
        <authorList>
            <person name="Simakov O."/>
            <person name="Marletaz F."/>
            <person name="Cho S.J."/>
            <person name="Edsinger-Gonzales E."/>
            <person name="Havlak P."/>
            <person name="Hellsten U."/>
            <person name="Kuo D.H."/>
            <person name="Larsson T."/>
            <person name="Lv J."/>
            <person name="Arendt D."/>
            <person name="Savage R."/>
            <person name="Osoegawa K."/>
            <person name="de Jong P."/>
            <person name="Grimwood J."/>
            <person name="Chapman J.A."/>
            <person name="Shapiro H."/>
            <person name="Aerts A."/>
            <person name="Otillar R.P."/>
            <person name="Terry A.Y."/>
            <person name="Boore J.L."/>
            <person name="Grigoriev I.V."/>
            <person name="Lindberg D.R."/>
            <person name="Seaver E.C."/>
            <person name="Weisblat D.A."/>
            <person name="Putnam N.H."/>
            <person name="Rokhsar D.S."/>
        </authorList>
    </citation>
    <scope>NUCLEOTIDE SEQUENCE</scope>
</reference>
<dbReference type="InterPro" id="IPR050122">
    <property type="entry name" value="RTK"/>
</dbReference>
<evidence type="ECO:0000256" key="3">
    <source>
        <dbReference type="ARBA" id="ARBA00022729"/>
    </source>
</evidence>
<keyword evidence="7" id="KW-0472">Membrane</keyword>
<dbReference type="HOGENOM" id="CLU_000288_7_36_1"/>
<keyword evidence="9" id="KW-0325">Glycoprotein</keyword>
<dbReference type="GO" id="GO:0043235">
    <property type="term" value="C:receptor complex"/>
    <property type="evidence" value="ECO:0000318"/>
    <property type="project" value="GO_Central"/>
</dbReference>
<dbReference type="FunCoup" id="T1FSP2">
    <property type="interactions" value="230"/>
</dbReference>
<feature type="domain" description="WIF" evidence="11">
    <location>
        <begin position="1"/>
        <end position="154"/>
    </location>
</feature>
<dbReference type="Gene3D" id="1.10.510.10">
    <property type="entry name" value="Transferase(Phosphotransferase) domain 1"/>
    <property type="match status" value="1"/>
</dbReference>
<proteinExistence type="predicted"/>
<sequence length="585" mass="65189">MCDVSHGALPGELYYVRNGFVNDYALSFNLPIKPEITEVYFSWIHDVTNQLTVVPAQKLYTDQLNTGHFTSVLALFQLEYNLTITTSNIHAMYQPMSNIPSHGLVPTKLSSFSVHLLCTGVIFAEVDVKMTMAVASTDNPDNRIFVDIRRKKNCLKDGRPVSDVPVTSSPAFYIGVGCALGSLVIVGVVMATSFLLCRRCRQEKDCKQAKTNPTTDCRVRDRLNFFVGEESRDPLVTPTGMDTLLTTSKLMMIKSGNINNNIINNNNNNSNNNSNNINNSKNSSCNNNDVIQEFPSLTDIRIEPCRLSLKEVIMQDALTQASSRLDRFLREGTLLLGLQHDNINNIVAACVINSSSSNYNGSNSSYDNSNGSCNNVNINRPLLVYPYMDDGNLKVYLQTRMVNGSILSLEQQMCLIIQLSSAVQYLHRSNIIHKDVAARNCFIDSCMTLRLSDSALSRDLFPGEYDSDGCYSNPGSFEVESRPCRWLALEGLSDDLCSSAGDVWSLGIAAWELLTMGQLPYQHLDTCDLLTYLREGYRLPRPQNCPNNLYLLLCECWTADPCSRPLASTLQTSLHNLCMSIVRKI</sequence>
<dbReference type="PANTHER" id="PTHR24416:SF349">
    <property type="entry name" value="TYROSINE-PROTEIN KINASE RYK"/>
    <property type="match status" value="1"/>
</dbReference>
<evidence type="ECO:0000256" key="6">
    <source>
        <dbReference type="ARBA" id="ARBA00022989"/>
    </source>
</evidence>
<dbReference type="Pfam" id="PF07714">
    <property type="entry name" value="PK_Tyr_Ser-Thr"/>
    <property type="match status" value="1"/>
</dbReference>
<dbReference type="KEGG" id="hro:HELRODRAFT_191164"/>
<dbReference type="GO" id="GO:0005524">
    <property type="term" value="F:ATP binding"/>
    <property type="evidence" value="ECO:0007669"/>
    <property type="project" value="UniProtKB-KW"/>
</dbReference>
<evidence type="ECO:0000256" key="7">
    <source>
        <dbReference type="ARBA" id="ARBA00023136"/>
    </source>
</evidence>
<gene>
    <name evidence="13" type="primary">20211839</name>
    <name evidence="12" type="ORF">HELRODRAFT_191164</name>
</gene>
<evidence type="ECO:0000259" key="10">
    <source>
        <dbReference type="PROSITE" id="PS50011"/>
    </source>
</evidence>
<evidence type="ECO:0000259" key="11">
    <source>
        <dbReference type="PROSITE" id="PS50814"/>
    </source>
</evidence>
<dbReference type="OMA" id="CECWTAD"/>
<dbReference type="CTD" id="20211839"/>
<dbReference type="RefSeq" id="XP_009014765.1">
    <property type="nucleotide sequence ID" value="XM_009016517.1"/>
</dbReference>
<dbReference type="Pfam" id="PF02019">
    <property type="entry name" value="WIF"/>
    <property type="match status" value="2"/>
</dbReference>